<accession>A0ABN3LRZ2</accession>
<gene>
    <name evidence="1" type="ORF">GCM10010406_25470</name>
</gene>
<evidence type="ECO:0000313" key="2">
    <source>
        <dbReference type="Proteomes" id="UP001501358"/>
    </source>
</evidence>
<name>A0ABN3LRZ2_9ACTN</name>
<reference evidence="1 2" key="1">
    <citation type="journal article" date="2019" name="Int. J. Syst. Evol. Microbiol.">
        <title>The Global Catalogue of Microorganisms (GCM) 10K type strain sequencing project: providing services to taxonomists for standard genome sequencing and annotation.</title>
        <authorList>
            <consortium name="The Broad Institute Genomics Platform"/>
            <consortium name="The Broad Institute Genome Sequencing Center for Infectious Disease"/>
            <person name="Wu L."/>
            <person name="Ma J."/>
        </authorList>
    </citation>
    <scope>NUCLEOTIDE SEQUENCE [LARGE SCALE GENOMIC DNA]</scope>
    <source>
        <strain evidence="1 2">JCM 6307</strain>
    </source>
</reference>
<evidence type="ECO:0008006" key="3">
    <source>
        <dbReference type="Google" id="ProtNLM"/>
    </source>
</evidence>
<organism evidence="1 2">
    <name type="scientific">Streptomyces thermolineatus</name>
    <dbReference type="NCBI Taxonomy" id="44033"/>
    <lineage>
        <taxon>Bacteria</taxon>
        <taxon>Bacillati</taxon>
        <taxon>Actinomycetota</taxon>
        <taxon>Actinomycetes</taxon>
        <taxon>Kitasatosporales</taxon>
        <taxon>Streptomycetaceae</taxon>
        <taxon>Streptomyces</taxon>
    </lineage>
</organism>
<evidence type="ECO:0000313" key="1">
    <source>
        <dbReference type="EMBL" id="GAA2488246.1"/>
    </source>
</evidence>
<dbReference type="EMBL" id="BAAATA010000012">
    <property type="protein sequence ID" value="GAA2488246.1"/>
    <property type="molecule type" value="Genomic_DNA"/>
</dbReference>
<dbReference type="Proteomes" id="UP001501358">
    <property type="component" value="Unassembled WGS sequence"/>
</dbReference>
<proteinExistence type="predicted"/>
<protein>
    <recommendedName>
        <fullName evidence="3">Immunity protein 35 domain-containing protein</fullName>
    </recommendedName>
</protein>
<keyword evidence="2" id="KW-1185">Reference proteome</keyword>
<comment type="caution">
    <text evidence="1">The sequence shown here is derived from an EMBL/GenBank/DDBJ whole genome shotgun (WGS) entry which is preliminary data.</text>
</comment>
<sequence>MNRTELARALRQAGVADVLYEIPGVHEPRTRSDVHYFLRRESGSWVVGVSERAEEDFARRFPTEDEACRYLFGLLDPSTRPPRPPDAAERVAEVLGHSQEIQREAWEQFGRARRERERPPGEG</sequence>
<dbReference type="RefSeq" id="WP_344383316.1">
    <property type="nucleotide sequence ID" value="NZ_BAAATA010000012.1"/>
</dbReference>